<dbReference type="GO" id="GO:0009425">
    <property type="term" value="C:bacterial-type flagellum basal body"/>
    <property type="evidence" value="ECO:0007669"/>
    <property type="project" value="UniProtKB-SubCell"/>
</dbReference>
<organism evidence="12 13">
    <name type="scientific">Novosphingobium endophyticum</name>
    <dbReference type="NCBI Taxonomy" id="1955250"/>
    <lineage>
        <taxon>Bacteria</taxon>
        <taxon>Pseudomonadati</taxon>
        <taxon>Pseudomonadota</taxon>
        <taxon>Alphaproteobacteria</taxon>
        <taxon>Sphingomonadales</taxon>
        <taxon>Sphingomonadaceae</taxon>
        <taxon>Novosphingobium</taxon>
    </lineage>
</organism>
<proteinExistence type="inferred from homology"/>
<feature type="domain" description="Flagellar motor switch protein FliN-like C-terminal" evidence="11">
    <location>
        <begin position="233"/>
        <end position="296"/>
    </location>
</feature>
<dbReference type="Gene3D" id="3.40.1550.10">
    <property type="entry name" value="CheC-like"/>
    <property type="match status" value="1"/>
</dbReference>
<evidence type="ECO:0000259" key="11">
    <source>
        <dbReference type="Pfam" id="PF01052"/>
    </source>
</evidence>
<evidence type="ECO:0000256" key="1">
    <source>
        <dbReference type="ARBA" id="ARBA00004117"/>
    </source>
</evidence>
<evidence type="ECO:0000313" key="12">
    <source>
        <dbReference type="EMBL" id="GGB93357.1"/>
    </source>
</evidence>
<keyword evidence="7" id="KW-0283">Flagellar rotation</keyword>
<protein>
    <recommendedName>
        <fullName evidence="4">Flagellar motor switch protein FliM</fullName>
    </recommendedName>
</protein>
<accession>A0A916X4L5</accession>
<dbReference type="Gene3D" id="2.30.330.10">
    <property type="entry name" value="SpoA-like"/>
    <property type="match status" value="1"/>
</dbReference>
<evidence type="ECO:0000256" key="2">
    <source>
        <dbReference type="ARBA" id="ARBA00004202"/>
    </source>
</evidence>
<comment type="subcellular location">
    <subcellularLocation>
        <location evidence="1">Bacterial flagellum basal body</location>
    </subcellularLocation>
    <subcellularLocation>
        <location evidence="2">Cell membrane</location>
        <topology evidence="2">Peripheral membrane protein</topology>
    </subcellularLocation>
</comment>
<keyword evidence="9" id="KW-0975">Bacterial flagellum</keyword>
<evidence type="ECO:0000256" key="5">
    <source>
        <dbReference type="ARBA" id="ARBA00022475"/>
    </source>
</evidence>
<evidence type="ECO:0000256" key="9">
    <source>
        <dbReference type="ARBA" id="ARBA00023143"/>
    </source>
</evidence>
<keyword evidence="13" id="KW-1185">Reference proteome</keyword>
<name>A0A916X4L5_9SPHN</name>
<dbReference type="GO" id="GO:0005886">
    <property type="term" value="C:plasma membrane"/>
    <property type="evidence" value="ECO:0007669"/>
    <property type="project" value="UniProtKB-SubCell"/>
</dbReference>
<reference evidence="12" key="2">
    <citation type="submission" date="2020-09" db="EMBL/GenBank/DDBJ databases">
        <authorList>
            <person name="Sun Q."/>
            <person name="Zhou Y."/>
        </authorList>
    </citation>
    <scope>NUCLEOTIDE SEQUENCE</scope>
    <source>
        <strain evidence="12">CGMCC 1.15095</strain>
    </source>
</reference>
<dbReference type="GO" id="GO:0050918">
    <property type="term" value="P:positive chemotaxis"/>
    <property type="evidence" value="ECO:0007669"/>
    <property type="project" value="TreeGrafter"/>
</dbReference>
<evidence type="ECO:0000256" key="4">
    <source>
        <dbReference type="ARBA" id="ARBA00021898"/>
    </source>
</evidence>
<dbReference type="PANTHER" id="PTHR30034:SF6">
    <property type="entry name" value="YOP PROTEINS TRANSLOCATION PROTEIN Q"/>
    <property type="match status" value="1"/>
</dbReference>
<dbReference type="Pfam" id="PF01052">
    <property type="entry name" value="FliMN_C"/>
    <property type="match status" value="1"/>
</dbReference>
<dbReference type="EMBL" id="BMHK01000005">
    <property type="protein sequence ID" value="GGB93357.1"/>
    <property type="molecule type" value="Genomic_DNA"/>
</dbReference>
<gene>
    <name evidence="12" type="ORF">GCM10011494_09710</name>
</gene>
<dbReference type="InterPro" id="IPR001543">
    <property type="entry name" value="FliN-like_C"/>
</dbReference>
<keyword evidence="5" id="KW-1003">Cell membrane</keyword>
<dbReference type="AlphaFoldDB" id="A0A916X4L5"/>
<dbReference type="Proteomes" id="UP000608154">
    <property type="component" value="Unassembled WGS sequence"/>
</dbReference>
<dbReference type="InterPro" id="IPR028976">
    <property type="entry name" value="CheC-like_sf"/>
</dbReference>
<dbReference type="PANTHER" id="PTHR30034">
    <property type="entry name" value="FLAGELLAR MOTOR SWITCH PROTEIN FLIM"/>
    <property type="match status" value="1"/>
</dbReference>
<keyword evidence="8" id="KW-0472">Membrane</keyword>
<comment type="similarity">
    <text evidence="3">Belongs to the FliM family.</text>
</comment>
<evidence type="ECO:0000256" key="3">
    <source>
        <dbReference type="ARBA" id="ARBA00011049"/>
    </source>
</evidence>
<dbReference type="SUPFAM" id="SSF101801">
    <property type="entry name" value="Surface presentation of antigens (SPOA)"/>
    <property type="match status" value="1"/>
</dbReference>
<dbReference type="InterPro" id="IPR036429">
    <property type="entry name" value="SpoA-like_sf"/>
</dbReference>
<reference evidence="12" key="1">
    <citation type="journal article" date="2014" name="Int. J. Syst. Evol. Microbiol.">
        <title>Complete genome sequence of Corynebacterium casei LMG S-19264T (=DSM 44701T), isolated from a smear-ripened cheese.</title>
        <authorList>
            <consortium name="US DOE Joint Genome Institute (JGI-PGF)"/>
            <person name="Walter F."/>
            <person name="Albersmeier A."/>
            <person name="Kalinowski J."/>
            <person name="Ruckert C."/>
        </authorList>
    </citation>
    <scope>NUCLEOTIDE SEQUENCE</scope>
    <source>
        <strain evidence="12">CGMCC 1.15095</strain>
    </source>
</reference>
<dbReference type="GO" id="GO:0071978">
    <property type="term" value="P:bacterial-type flagellum-dependent swarming motility"/>
    <property type="evidence" value="ECO:0007669"/>
    <property type="project" value="TreeGrafter"/>
</dbReference>
<sequence>MNTALPHGAERVKARHSKDLLGTGPTLDQLVPALSLIGERLSRTLSAGLAAMLGDDAPVVRVGMPMDGTLASIQADIEGLASHTLMTVGPEGRPMLATFEAAPVFRLVDRTFGGRGDVPDPLPDAFPLSAELLIARIEQTVAEALSAAFGGDAEHVVRALRRDTSLRHLAPFERGEDLLQLSLEVEEDGFDPWSLSLAFPQATLAGIITVPRHPRKARANAAAPDPAAEPFASMPLPVKAVLVDMTIGFSRLSSLKPGDVLPVAVARSVPLKVGERTIATGTIGELDDCVAVQVSNAF</sequence>
<keyword evidence="6" id="KW-0145">Chemotaxis</keyword>
<comment type="caution">
    <text evidence="12">The sequence shown here is derived from an EMBL/GenBank/DDBJ whole genome shotgun (WGS) entry which is preliminary data.</text>
</comment>
<comment type="function">
    <text evidence="10">FliM is one of three proteins (FliG, FliN, FliM) that forms the rotor-mounted switch complex (C ring), located at the base of the basal body. This complex interacts with the CheY and CheZ chemotaxis proteins, in addition to contacting components of the motor that determine the direction of flagellar rotation.</text>
</comment>
<evidence type="ECO:0000256" key="10">
    <source>
        <dbReference type="ARBA" id="ARBA00025044"/>
    </source>
</evidence>
<dbReference type="RefSeq" id="WP_229736072.1">
    <property type="nucleotide sequence ID" value="NZ_BMHK01000005.1"/>
</dbReference>
<evidence type="ECO:0000256" key="8">
    <source>
        <dbReference type="ARBA" id="ARBA00023136"/>
    </source>
</evidence>
<evidence type="ECO:0000256" key="6">
    <source>
        <dbReference type="ARBA" id="ARBA00022500"/>
    </source>
</evidence>
<evidence type="ECO:0000313" key="13">
    <source>
        <dbReference type="Proteomes" id="UP000608154"/>
    </source>
</evidence>
<evidence type="ECO:0000256" key="7">
    <source>
        <dbReference type="ARBA" id="ARBA00022779"/>
    </source>
</evidence>